<feature type="binding site" evidence="4">
    <location>
        <position position="213"/>
    </location>
    <ligand>
        <name>S-adenosyl-L-methionine</name>
        <dbReference type="ChEBI" id="CHEBI:59789"/>
    </ligand>
</feature>
<dbReference type="Gene3D" id="3.40.50.150">
    <property type="entry name" value="Vaccinia Virus protein VP39"/>
    <property type="match status" value="1"/>
</dbReference>
<protein>
    <submittedName>
        <fullName evidence="6">23S rRNA (Uracil(1939)-C(5))-methyltransferase RlmD</fullName>
        <ecNumber evidence="6">2.1.1.190</ecNumber>
    </submittedName>
</protein>
<organism evidence="6 7">
    <name type="scientific">Bullifex porci</name>
    <dbReference type="NCBI Taxonomy" id="2606638"/>
    <lineage>
        <taxon>Bacteria</taxon>
        <taxon>Pseudomonadati</taxon>
        <taxon>Spirochaetota</taxon>
        <taxon>Spirochaetia</taxon>
        <taxon>Spirochaetales</taxon>
        <taxon>Spirochaetaceae</taxon>
        <taxon>Bullifex</taxon>
    </lineage>
</organism>
<feature type="active site" evidence="5">
    <location>
        <position position="338"/>
    </location>
</feature>
<keyword evidence="3 4" id="KW-0949">S-adenosyl-L-methionine</keyword>
<keyword evidence="2 4" id="KW-0808">Transferase</keyword>
<dbReference type="Proteomes" id="UP000460549">
    <property type="component" value="Unassembled WGS sequence"/>
</dbReference>
<dbReference type="NCBIfam" id="TIGR00479">
    <property type="entry name" value="rumA"/>
    <property type="match status" value="1"/>
</dbReference>
<dbReference type="FunFam" id="2.40.50.1070:FF:000003">
    <property type="entry name" value="23S rRNA (Uracil-5-)-methyltransferase RumA"/>
    <property type="match status" value="1"/>
</dbReference>
<gene>
    <name evidence="6" type="primary">rlmD</name>
    <name evidence="6" type="ORF">FYJ80_09545</name>
</gene>
<proteinExistence type="inferred from homology"/>
<dbReference type="PANTHER" id="PTHR11061">
    <property type="entry name" value="RNA M5U METHYLTRANSFERASE"/>
    <property type="match status" value="1"/>
</dbReference>
<dbReference type="AlphaFoldDB" id="A0A7X2TQZ3"/>
<dbReference type="InterPro" id="IPR029063">
    <property type="entry name" value="SAM-dependent_MTases_sf"/>
</dbReference>
<evidence type="ECO:0000256" key="2">
    <source>
        <dbReference type="ARBA" id="ARBA00022679"/>
    </source>
</evidence>
<evidence type="ECO:0000256" key="4">
    <source>
        <dbReference type="PROSITE-ProRule" id="PRU01024"/>
    </source>
</evidence>
<dbReference type="Gene3D" id="2.40.50.1070">
    <property type="match status" value="1"/>
</dbReference>
<feature type="binding site" evidence="4">
    <location>
        <position position="263"/>
    </location>
    <ligand>
        <name>S-adenosyl-L-methionine</name>
        <dbReference type="ChEBI" id="CHEBI:59789"/>
    </ligand>
</feature>
<keyword evidence="7" id="KW-1185">Reference proteome</keyword>
<name>A0A7X2TQZ3_9SPIO</name>
<evidence type="ECO:0000313" key="7">
    <source>
        <dbReference type="Proteomes" id="UP000460549"/>
    </source>
</evidence>
<dbReference type="CDD" id="cd02440">
    <property type="entry name" value="AdoMet_MTases"/>
    <property type="match status" value="1"/>
</dbReference>
<evidence type="ECO:0000256" key="1">
    <source>
        <dbReference type="ARBA" id="ARBA00022603"/>
    </source>
</evidence>
<dbReference type="EC" id="2.1.1.190" evidence="6"/>
<evidence type="ECO:0000256" key="5">
    <source>
        <dbReference type="PROSITE-ProRule" id="PRU10015"/>
    </source>
</evidence>
<comment type="similarity">
    <text evidence="4">Belongs to the class I-like SAM-binding methyltransferase superfamily. RNA M5U methyltransferase family.</text>
</comment>
<dbReference type="EMBL" id="VUNN01000023">
    <property type="protein sequence ID" value="MSU07011.1"/>
    <property type="molecule type" value="Genomic_DNA"/>
</dbReference>
<dbReference type="InterPro" id="IPR030390">
    <property type="entry name" value="MeTrfase_TrmA_AS"/>
</dbReference>
<comment type="caution">
    <text evidence="6">The sequence shown here is derived from an EMBL/GenBank/DDBJ whole genome shotgun (WGS) entry which is preliminary data.</text>
</comment>
<keyword evidence="1 4" id="KW-0489">Methyltransferase</keyword>
<sequence length="384" mass="43133">MKDKTCPLAPYCGGCDFVGSYEEELAEKTRVVCRNLKGFGPVASIIGSETTRYRDKVQAVVGYDRKGDICTGLYQKNSHRIVPVKDCALEFEGASEILRSIRRLLKTYKIKPYDEDLKSGNIRYILLRRGHISGEVLVFLVFGRDEFPSSKEFVNALKQMHPEIKTITYQVNDRDDSMVINQDAPIKVLYGNGYINDELCGLKIRLSSASFYQINSKQTEVLYKIAVKMARLTGNERVLDAYSGTGTIGLVAAKKAKEVVCVELNGKAVEDAKENAKLNNIENISFVTADASVYCKEAAKRKESFDIAFLDPPRAGSDERFLSSLIKLGAKNIVYISCNPHTQNRDIKYLLKFGPYEVYGSQPIDMFPRSNHVETIVLLQRETL</sequence>
<reference evidence="6 7" key="1">
    <citation type="submission" date="2019-08" db="EMBL/GenBank/DDBJ databases">
        <title>In-depth cultivation of the pig gut microbiome towards novel bacterial diversity and tailored functional studies.</title>
        <authorList>
            <person name="Wylensek D."/>
            <person name="Hitch T.C.A."/>
            <person name="Clavel T."/>
        </authorList>
    </citation>
    <scope>NUCLEOTIDE SEQUENCE [LARGE SCALE GENOMIC DNA]</scope>
    <source>
        <strain evidence="6 7">NM-380-WT-3C1</strain>
    </source>
</reference>
<dbReference type="PROSITE" id="PS01230">
    <property type="entry name" value="TRMA_1"/>
    <property type="match status" value="1"/>
</dbReference>
<dbReference type="PANTHER" id="PTHR11061:SF30">
    <property type="entry name" value="TRNA (URACIL(54)-C(5))-METHYLTRANSFERASE"/>
    <property type="match status" value="1"/>
</dbReference>
<feature type="binding site" evidence="4">
    <location>
        <position position="242"/>
    </location>
    <ligand>
        <name>S-adenosyl-L-methionine</name>
        <dbReference type="ChEBI" id="CHEBI:59789"/>
    </ligand>
</feature>
<dbReference type="RefSeq" id="WP_154426354.1">
    <property type="nucleotide sequence ID" value="NZ_VUNN01000023.1"/>
</dbReference>
<dbReference type="FunFam" id="3.40.50.150:FF:000009">
    <property type="entry name" value="23S rRNA (Uracil(1939)-C(5))-methyltransferase RlmD"/>
    <property type="match status" value="1"/>
</dbReference>
<feature type="binding site" evidence="4">
    <location>
        <position position="311"/>
    </location>
    <ligand>
        <name>S-adenosyl-L-methionine</name>
        <dbReference type="ChEBI" id="CHEBI:59789"/>
    </ligand>
</feature>
<evidence type="ECO:0000256" key="3">
    <source>
        <dbReference type="ARBA" id="ARBA00022691"/>
    </source>
</evidence>
<dbReference type="PROSITE" id="PS51687">
    <property type="entry name" value="SAM_MT_RNA_M5U"/>
    <property type="match status" value="1"/>
</dbReference>
<evidence type="ECO:0000313" key="6">
    <source>
        <dbReference type="EMBL" id="MSU07011.1"/>
    </source>
</evidence>
<feature type="active site" description="Nucleophile" evidence="4">
    <location>
        <position position="338"/>
    </location>
</feature>
<dbReference type="GO" id="GO:0070041">
    <property type="term" value="F:rRNA (uridine-C5-)-methyltransferase activity"/>
    <property type="evidence" value="ECO:0007669"/>
    <property type="project" value="TreeGrafter"/>
</dbReference>
<accession>A0A7X2TQZ3</accession>
<dbReference type="GO" id="GO:0070475">
    <property type="term" value="P:rRNA base methylation"/>
    <property type="evidence" value="ECO:0007669"/>
    <property type="project" value="TreeGrafter"/>
</dbReference>
<dbReference type="Pfam" id="PF05958">
    <property type="entry name" value="tRNA_U5-meth_tr"/>
    <property type="match status" value="1"/>
</dbReference>
<dbReference type="SUPFAM" id="SSF53335">
    <property type="entry name" value="S-adenosyl-L-methionine-dependent methyltransferases"/>
    <property type="match status" value="1"/>
</dbReference>
<dbReference type="InterPro" id="IPR010280">
    <property type="entry name" value="U5_MeTrfase_fam"/>
</dbReference>